<dbReference type="EMBL" id="AP022566">
    <property type="protein sequence ID" value="BBX30668.1"/>
    <property type="molecule type" value="Genomic_DNA"/>
</dbReference>
<dbReference type="AlphaFoldDB" id="A0A6N4V291"/>
<keyword evidence="3" id="KW-1185">Reference proteome</keyword>
<proteinExistence type="predicted"/>
<protein>
    <submittedName>
        <fullName evidence="2">Uncharacterized protein</fullName>
    </submittedName>
</protein>
<keyword evidence="2" id="KW-0614">Plasmid</keyword>
<accession>A0A6N4V291</accession>
<evidence type="ECO:0000313" key="2">
    <source>
        <dbReference type="EMBL" id="BBX30668.1"/>
    </source>
</evidence>
<name>A0A6N4V291_9MYCO</name>
<evidence type="ECO:0000313" key="3">
    <source>
        <dbReference type="Proteomes" id="UP000466906"/>
    </source>
</evidence>
<feature type="region of interest" description="Disordered" evidence="1">
    <location>
        <begin position="1"/>
        <end position="33"/>
    </location>
</feature>
<geneLocation type="plasmid" evidence="2 3">
    <name>pJCM12272</name>
</geneLocation>
<evidence type="ECO:0000256" key="1">
    <source>
        <dbReference type="SAM" id="MobiDB-lite"/>
    </source>
</evidence>
<sequence>MEPHSPADGTFVGPTMLRAGPVDRSGGNGIETSGQERWRVGLGSPIVTAHQRSLLIVIVLRISAVAMPAALISAPDTFAMNSTAMTFRHAAEAGAEAFDAGANRVQ</sequence>
<dbReference type="Proteomes" id="UP000466906">
    <property type="component" value="Plasmid pJCM12272"/>
</dbReference>
<gene>
    <name evidence="2" type="ORF">MALV_57930</name>
</gene>
<organism evidence="2 3">
    <name type="scientific">Mycolicibacterium alvei</name>
    <dbReference type="NCBI Taxonomy" id="67081"/>
    <lineage>
        <taxon>Bacteria</taxon>
        <taxon>Bacillati</taxon>
        <taxon>Actinomycetota</taxon>
        <taxon>Actinomycetes</taxon>
        <taxon>Mycobacteriales</taxon>
        <taxon>Mycobacteriaceae</taxon>
        <taxon>Mycolicibacterium</taxon>
    </lineage>
</organism>
<reference evidence="2 3" key="1">
    <citation type="journal article" date="2019" name="Emerg. Microbes Infect.">
        <title>Comprehensive subspecies identification of 175 nontuberculous mycobacteria species based on 7547 genomic profiles.</title>
        <authorList>
            <person name="Matsumoto Y."/>
            <person name="Kinjo T."/>
            <person name="Motooka D."/>
            <person name="Nabeya D."/>
            <person name="Jung N."/>
            <person name="Uechi K."/>
            <person name="Horii T."/>
            <person name="Iida T."/>
            <person name="Fujita J."/>
            <person name="Nakamura S."/>
        </authorList>
    </citation>
    <scope>NUCLEOTIDE SEQUENCE [LARGE SCALE GENOMIC DNA]</scope>
    <source>
        <strain evidence="2 3">JCM 12272</strain>
        <plasmid evidence="2">pJCM12272</plasmid>
    </source>
</reference>
<dbReference type="KEGG" id="malv:MALV_57930"/>